<feature type="transmembrane region" description="Helical" evidence="13">
    <location>
        <begin position="12"/>
        <end position="33"/>
    </location>
</feature>
<dbReference type="GO" id="GO:0006508">
    <property type="term" value="P:proteolysis"/>
    <property type="evidence" value="ECO:0007669"/>
    <property type="project" value="UniProtKB-KW"/>
</dbReference>
<keyword evidence="4" id="KW-1003">Cell membrane</keyword>
<dbReference type="GO" id="GO:0008237">
    <property type="term" value="F:metallopeptidase activity"/>
    <property type="evidence" value="ECO:0007669"/>
    <property type="project" value="UniProtKB-KW"/>
</dbReference>
<evidence type="ECO:0000256" key="13">
    <source>
        <dbReference type="SAM" id="Phobius"/>
    </source>
</evidence>
<dbReference type="PANTHER" id="PTHR35864">
    <property type="entry name" value="ZINC METALLOPROTEASE MJ0611-RELATED"/>
    <property type="match status" value="1"/>
</dbReference>
<sequence>MLSYLFTNPLLFAVYIISLLIAIAIHEFSHAYVADYLGDPTPRLQGRLKLDPRVHIDNMGMLFLLLFGFGWGKPVQFDPYNLKNPQKDAALISIAGPVSNFILAILLSILLRLLILFELNFLITIGMFIFLPMIQMNLVLGVFNLLPIHPLDGFKIVAGILPKEKAQEWYGLERWGMLFLLLLIVPIAGSSMLNGIFQPTVMFIFKLLVPLSLTGGII</sequence>
<keyword evidence="6 13" id="KW-0812">Transmembrane</keyword>
<evidence type="ECO:0000256" key="8">
    <source>
        <dbReference type="ARBA" id="ARBA00022801"/>
    </source>
</evidence>
<dbReference type="GO" id="GO:0046872">
    <property type="term" value="F:metal ion binding"/>
    <property type="evidence" value="ECO:0007669"/>
    <property type="project" value="UniProtKB-KW"/>
</dbReference>
<evidence type="ECO:0000256" key="1">
    <source>
        <dbReference type="ARBA" id="ARBA00001947"/>
    </source>
</evidence>
<evidence type="ECO:0000256" key="3">
    <source>
        <dbReference type="ARBA" id="ARBA00007931"/>
    </source>
</evidence>
<dbReference type="GO" id="GO:0005886">
    <property type="term" value="C:plasma membrane"/>
    <property type="evidence" value="ECO:0007669"/>
    <property type="project" value="UniProtKB-SubCell"/>
</dbReference>
<protein>
    <submittedName>
        <fullName evidence="15">Site-2 protease family protein</fullName>
    </submittedName>
</protein>
<name>A0A2H0KMN9_9BACT</name>
<evidence type="ECO:0000256" key="7">
    <source>
        <dbReference type="ARBA" id="ARBA00022723"/>
    </source>
</evidence>
<reference evidence="15 16" key="1">
    <citation type="submission" date="2017-09" db="EMBL/GenBank/DDBJ databases">
        <title>Depth-based differentiation of microbial function through sediment-hosted aquifers and enrichment of novel symbionts in the deep terrestrial subsurface.</title>
        <authorList>
            <person name="Probst A.J."/>
            <person name="Ladd B."/>
            <person name="Jarett J.K."/>
            <person name="Geller-Mcgrath D.E."/>
            <person name="Sieber C.M."/>
            <person name="Emerson J.B."/>
            <person name="Anantharaman K."/>
            <person name="Thomas B.C."/>
            <person name="Malmstrom R."/>
            <person name="Stieglmeier M."/>
            <person name="Klingl A."/>
            <person name="Woyke T."/>
            <person name="Ryan C.M."/>
            <person name="Banfield J.F."/>
        </authorList>
    </citation>
    <scope>NUCLEOTIDE SEQUENCE [LARGE SCALE GENOMIC DNA]</scope>
    <source>
        <strain evidence="15">CG11_big_fil_rev_8_21_14_0_20_35_14</strain>
    </source>
</reference>
<comment type="caution">
    <text evidence="15">The sequence shown here is derived from an EMBL/GenBank/DDBJ whole genome shotgun (WGS) entry which is preliminary data.</text>
</comment>
<keyword evidence="12 13" id="KW-0472">Membrane</keyword>
<dbReference type="AlphaFoldDB" id="A0A2H0KMN9"/>
<proteinExistence type="inferred from homology"/>
<dbReference type="Pfam" id="PF02163">
    <property type="entry name" value="Peptidase_M50"/>
    <property type="match status" value="2"/>
</dbReference>
<comment type="subcellular location">
    <subcellularLocation>
        <location evidence="2">Cell membrane</location>
        <topology evidence="2">Multi-pass membrane protein</topology>
    </subcellularLocation>
</comment>
<feature type="domain" description="Peptidase M50" evidence="14">
    <location>
        <begin position="15"/>
        <end position="112"/>
    </location>
</feature>
<dbReference type="InterPro" id="IPR052348">
    <property type="entry name" value="Metallopeptidase_M50B"/>
</dbReference>
<dbReference type="PANTHER" id="PTHR35864:SF1">
    <property type="entry name" value="ZINC METALLOPROTEASE YWHC-RELATED"/>
    <property type="match status" value="1"/>
</dbReference>
<organism evidence="15 16">
    <name type="scientific">Candidatus Roizmanbacteria bacterium CG11_big_fil_rev_8_21_14_0_20_35_14</name>
    <dbReference type="NCBI Taxonomy" id="1974855"/>
    <lineage>
        <taxon>Bacteria</taxon>
        <taxon>Candidatus Roizmaniibacteriota</taxon>
    </lineage>
</organism>
<dbReference type="InterPro" id="IPR008915">
    <property type="entry name" value="Peptidase_M50"/>
</dbReference>
<keyword evidence="9" id="KW-0862">Zinc</keyword>
<dbReference type="InterPro" id="IPR044537">
    <property type="entry name" value="Rip2-like"/>
</dbReference>
<comment type="cofactor">
    <cofactor evidence="1">
        <name>Zn(2+)</name>
        <dbReference type="ChEBI" id="CHEBI:29105"/>
    </cofactor>
</comment>
<evidence type="ECO:0000256" key="9">
    <source>
        <dbReference type="ARBA" id="ARBA00022833"/>
    </source>
</evidence>
<gene>
    <name evidence="15" type="ORF">COV86_02570</name>
</gene>
<evidence type="ECO:0000313" key="16">
    <source>
        <dbReference type="Proteomes" id="UP000229570"/>
    </source>
</evidence>
<feature type="transmembrane region" description="Helical" evidence="13">
    <location>
        <begin position="91"/>
        <end position="114"/>
    </location>
</feature>
<evidence type="ECO:0000259" key="14">
    <source>
        <dbReference type="Pfam" id="PF02163"/>
    </source>
</evidence>
<accession>A0A2H0KMN9</accession>
<evidence type="ECO:0000256" key="2">
    <source>
        <dbReference type="ARBA" id="ARBA00004651"/>
    </source>
</evidence>
<feature type="transmembrane region" description="Helical" evidence="13">
    <location>
        <begin position="175"/>
        <end position="197"/>
    </location>
</feature>
<feature type="domain" description="Peptidase M50" evidence="14">
    <location>
        <begin position="130"/>
        <end position="162"/>
    </location>
</feature>
<dbReference type="EMBL" id="PCVL01000032">
    <property type="protein sequence ID" value="PIQ72527.1"/>
    <property type="molecule type" value="Genomic_DNA"/>
</dbReference>
<keyword evidence="8" id="KW-0378">Hydrolase</keyword>
<evidence type="ECO:0000256" key="12">
    <source>
        <dbReference type="ARBA" id="ARBA00023136"/>
    </source>
</evidence>
<evidence type="ECO:0000256" key="4">
    <source>
        <dbReference type="ARBA" id="ARBA00022475"/>
    </source>
</evidence>
<evidence type="ECO:0000256" key="11">
    <source>
        <dbReference type="ARBA" id="ARBA00023049"/>
    </source>
</evidence>
<feature type="transmembrane region" description="Helical" evidence="13">
    <location>
        <begin position="121"/>
        <end position="143"/>
    </location>
</feature>
<evidence type="ECO:0000256" key="10">
    <source>
        <dbReference type="ARBA" id="ARBA00022989"/>
    </source>
</evidence>
<keyword evidence="7" id="KW-0479">Metal-binding</keyword>
<feature type="transmembrane region" description="Helical" evidence="13">
    <location>
        <begin position="54"/>
        <end position="71"/>
    </location>
</feature>
<dbReference type="Proteomes" id="UP000229570">
    <property type="component" value="Unassembled WGS sequence"/>
</dbReference>
<evidence type="ECO:0000256" key="6">
    <source>
        <dbReference type="ARBA" id="ARBA00022692"/>
    </source>
</evidence>
<evidence type="ECO:0000313" key="15">
    <source>
        <dbReference type="EMBL" id="PIQ72527.1"/>
    </source>
</evidence>
<dbReference type="CDD" id="cd06158">
    <property type="entry name" value="S2P-M50_like_1"/>
    <property type="match status" value="1"/>
</dbReference>
<comment type="similarity">
    <text evidence="3">Belongs to the peptidase M50B family.</text>
</comment>
<keyword evidence="5 15" id="KW-0645">Protease</keyword>
<evidence type="ECO:0000256" key="5">
    <source>
        <dbReference type="ARBA" id="ARBA00022670"/>
    </source>
</evidence>
<keyword evidence="10 13" id="KW-1133">Transmembrane helix</keyword>
<keyword evidence="11" id="KW-0482">Metalloprotease</keyword>